<dbReference type="PANTHER" id="PTHR34676:SF8">
    <property type="entry name" value="TRANSMEMBRANE PROTEIN"/>
    <property type="match status" value="1"/>
</dbReference>
<dbReference type="Pfam" id="PF14223">
    <property type="entry name" value="Retrotran_gag_2"/>
    <property type="match status" value="1"/>
</dbReference>
<proteinExistence type="predicted"/>
<keyword evidence="1" id="KW-0863">Zinc-finger</keyword>
<dbReference type="OrthoDB" id="1000712at2759"/>
<feature type="compositionally biased region" description="Basic and acidic residues" evidence="3">
    <location>
        <begin position="232"/>
        <end position="241"/>
    </location>
</feature>
<evidence type="ECO:0000313" key="5">
    <source>
        <dbReference type="EMBL" id="GAV83197.1"/>
    </source>
</evidence>
<dbReference type="SMART" id="SM00343">
    <property type="entry name" value="ZnF_C2HC"/>
    <property type="match status" value="2"/>
</dbReference>
<accession>A0A1Q3CSJ3</accession>
<evidence type="ECO:0000256" key="1">
    <source>
        <dbReference type="PROSITE-ProRule" id="PRU00047"/>
    </source>
</evidence>
<keyword evidence="1" id="KW-0479">Metal-binding</keyword>
<feature type="coiled-coil region" evidence="2">
    <location>
        <begin position="361"/>
        <end position="423"/>
    </location>
</feature>
<evidence type="ECO:0000313" key="6">
    <source>
        <dbReference type="Proteomes" id="UP000187406"/>
    </source>
</evidence>
<comment type="caution">
    <text evidence="5">The sequence shown here is derived from an EMBL/GenBank/DDBJ whole genome shotgun (WGS) entry which is preliminary data.</text>
</comment>
<gene>
    <name evidence="5" type="ORF">CFOL_v3_26646</name>
</gene>
<feature type="domain" description="CCHC-type" evidence="4">
    <location>
        <begin position="506"/>
        <end position="519"/>
    </location>
</feature>
<dbReference type="InParanoid" id="A0A1Q3CSJ3"/>
<reference evidence="6" key="1">
    <citation type="submission" date="2016-04" db="EMBL/GenBank/DDBJ databases">
        <title>Cephalotus genome sequencing.</title>
        <authorList>
            <person name="Fukushima K."/>
            <person name="Hasebe M."/>
            <person name="Fang X."/>
        </authorList>
    </citation>
    <scope>NUCLEOTIDE SEQUENCE [LARGE SCALE GENOMIC DNA]</scope>
    <source>
        <strain evidence="6">cv. St1</strain>
    </source>
</reference>
<keyword evidence="2" id="KW-0175">Coiled coil</keyword>
<sequence length="555" mass="64012">MNLNVGLEGSSITRPPFFDGNNYSFWKTRMTIFLQSLDYQLWHIIVNGPRMPTRTIEGVISPKTENEYNDNDFRMLQLNYKDKHVLFCAVGPNEFNRISSCDSAKEMWDLLEVTYEGTNQVKESKISMLVHEYELFMMHNDEGISDMFTRFTTIVNSLKNLGKSYSNQELVRKILRCLPRSWTPKVTAIKEAKDLSTLPLEQLLGSLMTHETTMKNHENMEVKKKKSNALKASKEDSESDKDGDVALITSQFKKFLKSQKGKKALKKFPHNVESSKKEEPTCYECKKPSHFKNECPSLKKKEKFIKEHSKKKKAMVATWDDSDLSSSEESGSDEEVVNFALMALEEDTSEDESENEVNFTFDELQNAYENLFNEYENVCLKNKSLKKNAISMSNELDTLKSEIRRYVNEIESLKDKNSFYMNEIDILNVSSKLSIDFMEENEKLKIEIDALKKSFSIFSNSSAKLDNLLGLQRCVFDKAGLGYEEMKNVKHFKNFFVKKNEPQICCNYCGRLGHISTSCIYRNNLSLGKTRKIWVPKGTLVTNLQGPKFKWAPKA</sequence>
<dbReference type="AlphaFoldDB" id="A0A1Q3CSJ3"/>
<dbReference type="GO" id="GO:0003676">
    <property type="term" value="F:nucleic acid binding"/>
    <property type="evidence" value="ECO:0007669"/>
    <property type="project" value="InterPro"/>
</dbReference>
<evidence type="ECO:0000256" key="3">
    <source>
        <dbReference type="SAM" id="MobiDB-lite"/>
    </source>
</evidence>
<keyword evidence="1" id="KW-0862">Zinc</keyword>
<dbReference type="Proteomes" id="UP000187406">
    <property type="component" value="Unassembled WGS sequence"/>
</dbReference>
<feature type="region of interest" description="Disordered" evidence="3">
    <location>
        <begin position="219"/>
        <end position="241"/>
    </location>
</feature>
<name>A0A1Q3CSJ3_CEPFO</name>
<dbReference type="InterPro" id="IPR036875">
    <property type="entry name" value="Znf_CCHC_sf"/>
</dbReference>
<dbReference type="SUPFAM" id="SSF57756">
    <property type="entry name" value="Retrovirus zinc finger-like domains"/>
    <property type="match status" value="1"/>
</dbReference>
<dbReference type="PANTHER" id="PTHR34676">
    <property type="entry name" value="DUF4219 DOMAIN-CONTAINING PROTEIN-RELATED"/>
    <property type="match status" value="1"/>
</dbReference>
<dbReference type="PROSITE" id="PS50158">
    <property type="entry name" value="ZF_CCHC"/>
    <property type="match status" value="2"/>
</dbReference>
<dbReference type="Gene3D" id="4.10.60.10">
    <property type="entry name" value="Zinc finger, CCHC-type"/>
    <property type="match status" value="1"/>
</dbReference>
<evidence type="ECO:0000259" key="4">
    <source>
        <dbReference type="PROSITE" id="PS50158"/>
    </source>
</evidence>
<dbReference type="GO" id="GO:0008270">
    <property type="term" value="F:zinc ion binding"/>
    <property type="evidence" value="ECO:0007669"/>
    <property type="project" value="UniProtKB-KW"/>
</dbReference>
<organism evidence="5 6">
    <name type="scientific">Cephalotus follicularis</name>
    <name type="common">Albany pitcher plant</name>
    <dbReference type="NCBI Taxonomy" id="3775"/>
    <lineage>
        <taxon>Eukaryota</taxon>
        <taxon>Viridiplantae</taxon>
        <taxon>Streptophyta</taxon>
        <taxon>Embryophyta</taxon>
        <taxon>Tracheophyta</taxon>
        <taxon>Spermatophyta</taxon>
        <taxon>Magnoliopsida</taxon>
        <taxon>eudicotyledons</taxon>
        <taxon>Gunneridae</taxon>
        <taxon>Pentapetalae</taxon>
        <taxon>rosids</taxon>
        <taxon>fabids</taxon>
        <taxon>Oxalidales</taxon>
        <taxon>Cephalotaceae</taxon>
        <taxon>Cephalotus</taxon>
    </lineage>
</organism>
<protein>
    <submittedName>
        <fullName evidence="5">DUF4219 domain-containing protein/UBN2 domain-containing protein</fullName>
    </submittedName>
</protein>
<dbReference type="InterPro" id="IPR001878">
    <property type="entry name" value="Znf_CCHC"/>
</dbReference>
<feature type="domain" description="CCHC-type" evidence="4">
    <location>
        <begin position="282"/>
        <end position="297"/>
    </location>
</feature>
<evidence type="ECO:0000256" key="2">
    <source>
        <dbReference type="SAM" id="Coils"/>
    </source>
</evidence>
<keyword evidence="6" id="KW-1185">Reference proteome</keyword>
<dbReference type="EMBL" id="BDDD01002827">
    <property type="protein sequence ID" value="GAV83197.1"/>
    <property type="molecule type" value="Genomic_DNA"/>
</dbReference>